<feature type="transmembrane region" description="Helical" evidence="1">
    <location>
        <begin position="44"/>
        <end position="66"/>
    </location>
</feature>
<gene>
    <name evidence="2" type="ORF">Enr13x_23860</name>
</gene>
<feature type="transmembrane region" description="Helical" evidence="1">
    <location>
        <begin position="176"/>
        <end position="196"/>
    </location>
</feature>
<protein>
    <submittedName>
        <fullName evidence="2">Uncharacterized protein</fullName>
    </submittedName>
</protein>
<keyword evidence="1" id="KW-0812">Transmembrane</keyword>
<keyword evidence="1" id="KW-0472">Membrane</keyword>
<proteinExistence type="predicted"/>
<sequence length="206" mass="23009">MFDRRGLNMDIEPFDDALPTGVGKNGSVAMPKAIRRRKPFKTVLKFWTVNLIAAPILFTLCLSVAAQGIRELVSVMQTRLYRLPFPGAEMLRDYQGFERLDLSHLASALLFLAVTFIWMRVIEEAKGLGPVSQYLQSHPIAFWIYATIAAVIIVVDGVVFYFGLAARSNAWTETSIYVPIGCTLLYVAGTAAFAAFHQDYHQSDQI</sequence>
<keyword evidence="3" id="KW-1185">Reference proteome</keyword>
<dbReference type="EMBL" id="CP037423">
    <property type="protein sequence ID" value="QDV42538.1"/>
    <property type="molecule type" value="Genomic_DNA"/>
</dbReference>
<evidence type="ECO:0000256" key="1">
    <source>
        <dbReference type="SAM" id="Phobius"/>
    </source>
</evidence>
<organism evidence="2 3">
    <name type="scientific">Stieleria neptunia</name>
    <dbReference type="NCBI Taxonomy" id="2527979"/>
    <lineage>
        <taxon>Bacteria</taxon>
        <taxon>Pseudomonadati</taxon>
        <taxon>Planctomycetota</taxon>
        <taxon>Planctomycetia</taxon>
        <taxon>Pirellulales</taxon>
        <taxon>Pirellulaceae</taxon>
        <taxon>Stieleria</taxon>
    </lineage>
</organism>
<feature type="transmembrane region" description="Helical" evidence="1">
    <location>
        <begin position="102"/>
        <end position="121"/>
    </location>
</feature>
<dbReference type="AlphaFoldDB" id="A0A518HNX0"/>
<accession>A0A518HNX0</accession>
<evidence type="ECO:0000313" key="2">
    <source>
        <dbReference type="EMBL" id="QDV42538.1"/>
    </source>
</evidence>
<dbReference type="Proteomes" id="UP000319004">
    <property type="component" value="Chromosome"/>
</dbReference>
<name>A0A518HNX0_9BACT</name>
<evidence type="ECO:0000313" key="3">
    <source>
        <dbReference type="Proteomes" id="UP000319004"/>
    </source>
</evidence>
<reference evidence="2 3" key="1">
    <citation type="submission" date="2019-03" db="EMBL/GenBank/DDBJ databases">
        <title>Deep-cultivation of Planctomycetes and their phenomic and genomic characterization uncovers novel biology.</title>
        <authorList>
            <person name="Wiegand S."/>
            <person name="Jogler M."/>
            <person name="Boedeker C."/>
            <person name="Pinto D."/>
            <person name="Vollmers J."/>
            <person name="Rivas-Marin E."/>
            <person name="Kohn T."/>
            <person name="Peeters S.H."/>
            <person name="Heuer A."/>
            <person name="Rast P."/>
            <person name="Oberbeckmann S."/>
            <person name="Bunk B."/>
            <person name="Jeske O."/>
            <person name="Meyerdierks A."/>
            <person name="Storesund J.E."/>
            <person name="Kallscheuer N."/>
            <person name="Luecker S."/>
            <person name="Lage O.M."/>
            <person name="Pohl T."/>
            <person name="Merkel B.J."/>
            <person name="Hornburger P."/>
            <person name="Mueller R.-W."/>
            <person name="Bruemmer F."/>
            <person name="Labrenz M."/>
            <person name="Spormann A.M."/>
            <person name="Op den Camp H."/>
            <person name="Overmann J."/>
            <person name="Amann R."/>
            <person name="Jetten M.S.M."/>
            <person name="Mascher T."/>
            <person name="Medema M.H."/>
            <person name="Devos D.P."/>
            <person name="Kaster A.-K."/>
            <person name="Ovreas L."/>
            <person name="Rohde M."/>
            <person name="Galperin M.Y."/>
            <person name="Jogler C."/>
        </authorList>
    </citation>
    <scope>NUCLEOTIDE SEQUENCE [LARGE SCALE GENOMIC DNA]</scope>
    <source>
        <strain evidence="2 3">Enr13</strain>
    </source>
</reference>
<dbReference type="KEGG" id="snep:Enr13x_23860"/>
<feature type="transmembrane region" description="Helical" evidence="1">
    <location>
        <begin position="142"/>
        <end position="164"/>
    </location>
</feature>
<keyword evidence="1" id="KW-1133">Transmembrane helix</keyword>